<proteinExistence type="predicted"/>
<feature type="region of interest" description="Disordered" evidence="1">
    <location>
        <begin position="1"/>
        <end position="33"/>
    </location>
</feature>
<keyword evidence="3" id="KW-1185">Reference proteome</keyword>
<organism evidence="2 3">
    <name type="scientific">Rubroshorea leprosula</name>
    <dbReference type="NCBI Taxonomy" id="152421"/>
    <lineage>
        <taxon>Eukaryota</taxon>
        <taxon>Viridiplantae</taxon>
        <taxon>Streptophyta</taxon>
        <taxon>Embryophyta</taxon>
        <taxon>Tracheophyta</taxon>
        <taxon>Spermatophyta</taxon>
        <taxon>Magnoliopsida</taxon>
        <taxon>eudicotyledons</taxon>
        <taxon>Gunneridae</taxon>
        <taxon>Pentapetalae</taxon>
        <taxon>rosids</taxon>
        <taxon>malvids</taxon>
        <taxon>Malvales</taxon>
        <taxon>Dipterocarpaceae</taxon>
        <taxon>Rubroshorea</taxon>
    </lineage>
</organism>
<protein>
    <submittedName>
        <fullName evidence="2">Uncharacterized protein</fullName>
    </submittedName>
</protein>
<evidence type="ECO:0000313" key="3">
    <source>
        <dbReference type="Proteomes" id="UP001054252"/>
    </source>
</evidence>
<gene>
    <name evidence="2" type="ORF">SLEP1_g56736</name>
</gene>
<evidence type="ECO:0000256" key="1">
    <source>
        <dbReference type="SAM" id="MobiDB-lite"/>
    </source>
</evidence>
<accession>A0AAV5MLY0</accession>
<dbReference type="Proteomes" id="UP001054252">
    <property type="component" value="Unassembled WGS sequence"/>
</dbReference>
<sequence>MLKTHPSGQPCSRSVGSAFYGGALPCSNSHPER</sequence>
<dbReference type="EMBL" id="BPVZ01000333">
    <property type="protein sequence ID" value="GKV50019.1"/>
    <property type="molecule type" value="Genomic_DNA"/>
</dbReference>
<reference evidence="2 3" key="1">
    <citation type="journal article" date="2021" name="Commun. Biol.">
        <title>The genome of Shorea leprosula (Dipterocarpaceae) highlights the ecological relevance of drought in aseasonal tropical rainforests.</title>
        <authorList>
            <person name="Ng K.K.S."/>
            <person name="Kobayashi M.J."/>
            <person name="Fawcett J.A."/>
            <person name="Hatakeyama M."/>
            <person name="Paape T."/>
            <person name="Ng C.H."/>
            <person name="Ang C.C."/>
            <person name="Tnah L.H."/>
            <person name="Lee C.T."/>
            <person name="Nishiyama T."/>
            <person name="Sese J."/>
            <person name="O'Brien M.J."/>
            <person name="Copetti D."/>
            <person name="Mohd Noor M.I."/>
            <person name="Ong R.C."/>
            <person name="Putra M."/>
            <person name="Sireger I.Z."/>
            <person name="Indrioko S."/>
            <person name="Kosugi Y."/>
            <person name="Izuno A."/>
            <person name="Isagi Y."/>
            <person name="Lee S.L."/>
            <person name="Shimizu K.K."/>
        </authorList>
    </citation>
    <scope>NUCLEOTIDE SEQUENCE [LARGE SCALE GENOMIC DNA]</scope>
    <source>
        <strain evidence="2">214</strain>
    </source>
</reference>
<feature type="compositionally biased region" description="Polar residues" evidence="1">
    <location>
        <begin position="1"/>
        <end position="15"/>
    </location>
</feature>
<dbReference type="AlphaFoldDB" id="A0AAV5MLY0"/>
<name>A0AAV5MLY0_9ROSI</name>
<evidence type="ECO:0000313" key="2">
    <source>
        <dbReference type="EMBL" id="GKV50019.1"/>
    </source>
</evidence>
<comment type="caution">
    <text evidence="2">The sequence shown here is derived from an EMBL/GenBank/DDBJ whole genome shotgun (WGS) entry which is preliminary data.</text>
</comment>